<feature type="domain" description="DUF8128" evidence="2">
    <location>
        <begin position="92"/>
        <end position="408"/>
    </location>
</feature>
<name>A0A2M7XDR2_9BACT</name>
<keyword evidence="1" id="KW-0472">Membrane</keyword>
<evidence type="ECO:0000313" key="4">
    <source>
        <dbReference type="Proteomes" id="UP000231263"/>
    </source>
</evidence>
<comment type="caution">
    <text evidence="3">The sequence shown here is derived from an EMBL/GenBank/DDBJ whole genome shotgun (WGS) entry which is preliminary data.</text>
</comment>
<accession>A0A2M7XDR2</accession>
<dbReference type="AlphaFoldDB" id="A0A2M7XDR2"/>
<dbReference type="Proteomes" id="UP000231263">
    <property type="component" value="Unassembled WGS sequence"/>
</dbReference>
<evidence type="ECO:0000256" key="1">
    <source>
        <dbReference type="SAM" id="Phobius"/>
    </source>
</evidence>
<dbReference type="InterPro" id="IPR058441">
    <property type="entry name" value="DUF8128"/>
</dbReference>
<proteinExistence type="predicted"/>
<reference evidence="4" key="1">
    <citation type="submission" date="2017-09" db="EMBL/GenBank/DDBJ databases">
        <title>Depth-based differentiation of microbial function through sediment-hosted aquifers and enrichment of novel symbionts in the deep terrestrial subsurface.</title>
        <authorList>
            <person name="Probst A.J."/>
            <person name="Ladd B."/>
            <person name="Jarett J.K."/>
            <person name="Geller-Mcgrath D.E."/>
            <person name="Sieber C.M.K."/>
            <person name="Emerson J.B."/>
            <person name="Anantharaman K."/>
            <person name="Thomas B.C."/>
            <person name="Malmstrom R."/>
            <person name="Stieglmeier M."/>
            <person name="Klingl A."/>
            <person name="Woyke T."/>
            <person name="Ryan C.M."/>
            <person name="Banfield J.F."/>
        </authorList>
    </citation>
    <scope>NUCLEOTIDE SEQUENCE [LARGE SCALE GENOMIC DNA]</scope>
</reference>
<evidence type="ECO:0000259" key="2">
    <source>
        <dbReference type="Pfam" id="PF26449"/>
    </source>
</evidence>
<keyword evidence="1" id="KW-0812">Transmembrane</keyword>
<gene>
    <name evidence="3" type="ORF">CO173_04015</name>
</gene>
<protein>
    <recommendedName>
        <fullName evidence="2">DUF8128 domain-containing protein</fullName>
    </recommendedName>
</protein>
<evidence type="ECO:0000313" key="3">
    <source>
        <dbReference type="EMBL" id="PJA46013.1"/>
    </source>
</evidence>
<organism evidence="3 4">
    <name type="scientific">Candidatus Uhrbacteria bacterium CG_4_9_14_3_um_filter_41_35</name>
    <dbReference type="NCBI Taxonomy" id="1975034"/>
    <lineage>
        <taxon>Bacteria</taxon>
        <taxon>Candidatus Uhriibacteriota</taxon>
    </lineage>
</organism>
<dbReference type="Pfam" id="PF26449">
    <property type="entry name" value="DUF8128"/>
    <property type="match status" value="1"/>
</dbReference>
<feature type="transmembrane region" description="Helical" evidence="1">
    <location>
        <begin position="22"/>
        <end position="43"/>
    </location>
</feature>
<sequence length="521" mass="59240">MNIVQAIIIFINQPFYEIAPTMLYIIGPFIVIGVLFTGFTEIWKDYKQGEYFDKLKWCLLSISVPQDAINTPMGMENFFNNLAGSKSAITWKEKWLQGKFQAFFSFEIFSDGGRVTFYMRCTDKYRDLVEAALYAQYPEAQILEVDDYTSDLPRDFPNEEYDLFGSELTLRKPSHFPLRTYEMFEHQGEKDMRFKDPLLPMLESMGKMRPGEKYMVQFVIMSPDEQDWRKGGEDYIKKMYGKDEAKKPGIVDEAVGWIPGEIYNQVTGFEGGNDARSKDDFLMFKITPVEKDLIDAVNKKISKLGWMVKIRFVYIAKKEVFRKGTIASMTKGIFHQYGYLGWNTLGFSGPNTTKDDYPWQAWDMPRKQRLIVSRYADRSLSTGSSPIHLNSEELATLFHFPAADARTPVLTTMGARRAEAPVELGLQGVGVPDMLNMERKSHTVQPVVDTTPQPMSVPHLTSPTGAIDRAETILAPQTSPDEQVLLDVHLPKVGMPAPLPPGLDISDTFINDTEVPNNLPL</sequence>
<dbReference type="EMBL" id="PFWT01000019">
    <property type="protein sequence ID" value="PJA46013.1"/>
    <property type="molecule type" value="Genomic_DNA"/>
</dbReference>
<keyword evidence="1" id="KW-1133">Transmembrane helix</keyword>